<keyword evidence="1" id="KW-0479">Metal-binding</keyword>
<dbReference type="PROSITE" id="PS50119">
    <property type="entry name" value="ZF_BBOX"/>
    <property type="match status" value="1"/>
</dbReference>
<keyword evidence="2 4" id="KW-0863">Zinc-finger</keyword>
<gene>
    <name evidence="10" type="primary">LOC107120875</name>
</gene>
<sequence>MAAAGPVQGLCEETTCPICLEYFRDPVTIDCGHNFCQACLTRYFRESSARASCPQCRKTFQQSSLRPNRHLANMVELVKKLERGKIREGKRELCERHQEPLKLFCLDDQALICCVCDRSKEHRHHSILPIDEVSQDYKEKIKVQQKSLEKERECVLKMKLAEEDEKQKCLTQIEAEKQKIRSAFEQMHKFLEEQEHLRLSQLKGLEEEIGKRNKENIDRLSEEISRLNRLISEMEGKCKQPATEFLQDIQGTMSRYAKKQVGHALVLSPGLEDSLSIYCEKNAALEKVMEKYKESLEQATKKVSLEETWNKAKVTLDPDTAHPHLRLSKDQKSVKWDSRDQFLPNDAERFDKEPCNRSAEREDDKQSISEAANRQTKLSLRRIMEASSGSALVLDHFQTKQ</sequence>
<feature type="coiled-coil region" evidence="5">
    <location>
        <begin position="173"/>
        <end position="237"/>
    </location>
</feature>
<dbReference type="InterPro" id="IPR050143">
    <property type="entry name" value="TRIM/RBCC"/>
</dbReference>
<dbReference type="InterPro" id="IPR043136">
    <property type="entry name" value="B30.2/SPRY_sf"/>
</dbReference>
<evidence type="ECO:0000259" key="8">
    <source>
        <dbReference type="PROSITE" id="PS50119"/>
    </source>
</evidence>
<feature type="compositionally biased region" description="Basic and acidic residues" evidence="6">
    <location>
        <begin position="343"/>
        <end position="367"/>
    </location>
</feature>
<dbReference type="InterPro" id="IPR006574">
    <property type="entry name" value="PRY"/>
</dbReference>
<dbReference type="InterPro" id="IPR001841">
    <property type="entry name" value="Znf_RING"/>
</dbReference>
<keyword evidence="5" id="KW-0175">Coiled coil</keyword>
<dbReference type="CDD" id="cd16594">
    <property type="entry name" value="RING-HC_TRIM7-like_C-IV"/>
    <property type="match status" value="1"/>
</dbReference>
<dbReference type="Gene3D" id="2.60.120.920">
    <property type="match status" value="1"/>
</dbReference>
<evidence type="ECO:0000256" key="4">
    <source>
        <dbReference type="PROSITE-ProRule" id="PRU00024"/>
    </source>
</evidence>
<dbReference type="CDD" id="cd19762">
    <property type="entry name" value="Bbox2_TRIM7-like"/>
    <property type="match status" value="1"/>
</dbReference>
<evidence type="ECO:0000256" key="5">
    <source>
        <dbReference type="SAM" id="Coils"/>
    </source>
</evidence>
<dbReference type="InterPro" id="IPR017907">
    <property type="entry name" value="Znf_RING_CS"/>
</dbReference>
<dbReference type="Pfam" id="PF00643">
    <property type="entry name" value="zf-B_box"/>
    <property type="match status" value="1"/>
</dbReference>
<dbReference type="Gene3D" id="3.30.160.60">
    <property type="entry name" value="Classic Zinc Finger"/>
    <property type="match status" value="1"/>
</dbReference>
<evidence type="ECO:0000256" key="2">
    <source>
        <dbReference type="ARBA" id="ARBA00022771"/>
    </source>
</evidence>
<name>A0ABM1KZJ0_GEKJA</name>
<dbReference type="Gene3D" id="3.30.40.10">
    <property type="entry name" value="Zinc/RING finger domain, C3HC4 (zinc finger)"/>
    <property type="match status" value="1"/>
</dbReference>
<dbReference type="SMART" id="SM00336">
    <property type="entry name" value="BBOX"/>
    <property type="match status" value="1"/>
</dbReference>
<dbReference type="Pfam" id="PF15227">
    <property type="entry name" value="zf-C3HC4_4"/>
    <property type="match status" value="1"/>
</dbReference>
<dbReference type="InterPro" id="IPR003879">
    <property type="entry name" value="Butyrophylin_SPRY"/>
</dbReference>
<organism evidence="9 10">
    <name type="scientific">Gekko japonicus</name>
    <name type="common">Schlegel's Japanese gecko</name>
    <dbReference type="NCBI Taxonomy" id="146911"/>
    <lineage>
        <taxon>Eukaryota</taxon>
        <taxon>Metazoa</taxon>
        <taxon>Chordata</taxon>
        <taxon>Craniata</taxon>
        <taxon>Vertebrata</taxon>
        <taxon>Euteleostomi</taxon>
        <taxon>Lepidosauria</taxon>
        <taxon>Squamata</taxon>
        <taxon>Bifurcata</taxon>
        <taxon>Gekkota</taxon>
        <taxon>Gekkonidae</taxon>
        <taxon>Gekkoninae</taxon>
        <taxon>Gekko</taxon>
    </lineage>
</organism>
<dbReference type="PRINTS" id="PR01407">
    <property type="entry name" value="BUTYPHLNCDUF"/>
</dbReference>
<dbReference type="RefSeq" id="XP_015279127.1">
    <property type="nucleotide sequence ID" value="XM_015423641.1"/>
</dbReference>
<proteinExistence type="predicted"/>
<dbReference type="SUPFAM" id="SSF57845">
    <property type="entry name" value="B-box zinc-binding domain"/>
    <property type="match status" value="1"/>
</dbReference>
<evidence type="ECO:0000259" key="7">
    <source>
        <dbReference type="PROSITE" id="PS50089"/>
    </source>
</evidence>
<evidence type="ECO:0000256" key="1">
    <source>
        <dbReference type="ARBA" id="ARBA00022723"/>
    </source>
</evidence>
<keyword evidence="9" id="KW-1185">Reference proteome</keyword>
<evidence type="ECO:0000256" key="6">
    <source>
        <dbReference type="SAM" id="MobiDB-lite"/>
    </source>
</evidence>
<dbReference type="InterPro" id="IPR013320">
    <property type="entry name" value="ConA-like_dom_sf"/>
</dbReference>
<dbReference type="PANTHER" id="PTHR24103">
    <property type="entry name" value="E3 UBIQUITIN-PROTEIN LIGASE TRIM"/>
    <property type="match status" value="1"/>
</dbReference>
<dbReference type="PROSITE" id="PS00518">
    <property type="entry name" value="ZF_RING_1"/>
    <property type="match status" value="1"/>
</dbReference>
<accession>A0ABM1KZJ0</accession>
<dbReference type="Proteomes" id="UP000694871">
    <property type="component" value="Unplaced"/>
</dbReference>
<dbReference type="PROSITE" id="PS50089">
    <property type="entry name" value="ZF_RING_2"/>
    <property type="match status" value="1"/>
</dbReference>
<feature type="domain" description="B box-type" evidence="8">
    <location>
        <begin position="89"/>
        <end position="130"/>
    </location>
</feature>
<dbReference type="SMART" id="SM00184">
    <property type="entry name" value="RING"/>
    <property type="match status" value="1"/>
</dbReference>
<feature type="region of interest" description="Disordered" evidence="6">
    <location>
        <begin position="343"/>
        <end position="373"/>
    </location>
</feature>
<dbReference type="GeneID" id="107120875"/>
<dbReference type="InterPro" id="IPR000315">
    <property type="entry name" value="Znf_B-box"/>
</dbReference>
<keyword evidence="3" id="KW-0862">Zinc</keyword>
<dbReference type="SMART" id="SM00589">
    <property type="entry name" value="PRY"/>
    <property type="match status" value="1"/>
</dbReference>
<feature type="domain" description="RING-type" evidence="7">
    <location>
        <begin position="16"/>
        <end position="57"/>
    </location>
</feature>
<dbReference type="SUPFAM" id="SSF57850">
    <property type="entry name" value="RING/U-box"/>
    <property type="match status" value="1"/>
</dbReference>
<protein>
    <submittedName>
        <fullName evidence="10">Zinc finger protein RFP-like</fullName>
    </submittedName>
</protein>
<dbReference type="InterPro" id="IPR013083">
    <property type="entry name" value="Znf_RING/FYVE/PHD"/>
</dbReference>
<evidence type="ECO:0000256" key="3">
    <source>
        <dbReference type="ARBA" id="ARBA00022833"/>
    </source>
</evidence>
<evidence type="ECO:0000313" key="10">
    <source>
        <dbReference type="RefSeq" id="XP_015279127.1"/>
    </source>
</evidence>
<dbReference type="SUPFAM" id="SSF49899">
    <property type="entry name" value="Concanavalin A-like lectins/glucanases"/>
    <property type="match status" value="1"/>
</dbReference>
<dbReference type="Pfam" id="PF13765">
    <property type="entry name" value="PRY"/>
    <property type="match status" value="1"/>
</dbReference>
<evidence type="ECO:0000313" key="9">
    <source>
        <dbReference type="Proteomes" id="UP000694871"/>
    </source>
</evidence>
<reference evidence="10" key="1">
    <citation type="submission" date="2025-08" db="UniProtKB">
        <authorList>
            <consortium name="RefSeq"/>
        </authorList>
    </citation>
    <scope>IDENTIFICATION</scope>
</reference>